<dbReference type="PANTHER" id="PTHR33116:SF80">
    <property type="entry name" value="REVERSE TRANSCRIPTASE ZINC-BINDING DOMAIN-CONTAINING PROTEIN"/>
    <property type="match status" value="1"/>
</dbReference>
<dbReference type="Pfam" id="PF00078">
    <property type="entry name" value="RVT_1"/>
    <property type="match status" value="1"/>
</dbReference>
<keyword evidence="2" id="KW-1185">Reference proteome</keyword>
<evidence type="ECO:0000313" key="2">
    <source>
        <dbReference type="Proteomes" id="UP000694864"/>
    </source>
</evidence>
<dbReference type="PANTHER" id="PTHR33116">
    <property type="entry name" value="REVERSE TRANSCRIPTASE ZINC-BINDING DOMAIN-CONTAINING PROTEIN-RELATED-RELATED"/>
    <property type="match status" value="1"/>
</dbReference>
<reference evidence="2" key="1">
    <citation type="journal article" date="2014" name="Nat. Commun.">
        <title>The emerging biofuel crop Camelina sativa retains a highly undifferentiated hexaploid genome structure.</title>
        <authorList>
            <person name="Kagale S."/>
            <person name="Koh C."/>
            <person name="Nixon J."/>
            <person name="Bollina V."/>
            <person name="Clarke W.E."/>
            <person name="Tuteja R."/>
            <person name="Spillane C."/>
            <person name="Robinson S.J."/>
            <person name="Links M.G."/>
            <person name="Clarke C."/>
            <person name="Higgins E.E."/>
            <person name="Huebert T."/>
            <person name="Sharpe A.G."/>
            <person name="Parkin I.A."/>
        </authorList>
    </citation>
    <scope>NUCLEOTIDE SEQUENCE [LARGE SCALE GENOMIC DNA]</scope>
    <source>
        <strain evidence="2">cv. DH55</strain>
    </source>
</reference>
<name>A0ABM0SKS6_CAMSA</name>
<dbReference type="Proteomes" id="UP000694864">
    <property type="component" value="Chromosome 6"/>
</dbReference>
<dbReference type="RefSeq" id="XP_010412606.1">
    <property type="nucleotide sequence ID" value="XM_010414304.1"/>
</dbReference>
<accession>A0ABM0SKS6</accession>
<proteinExistence type="predicted"/>
<sequence length="615" mass="68521">MTSDRERRKVPFKFYNLFTAHSDYPTLLQNAWNVHEHVGSPMSRLCQKLKAVKLGCKELNRIYFSNIQARTAEAQEALTRLQSQILTNPSPLLFHEEKQKLLGTKNSDVQPMSIEDIQNLTHYRCSSELATTLQSIPIPEEVTSAMFSLPKNKAPGPDGFTADFFTHDWGTMGPIVVEAVTVFFTTGKLIKQACFLLQHHLQGDISDSGKEIKVVYGFGGSEKSGIIHKRRLLCENVMLAAELVADFHKPGPITRGCLQIDISKVFDNVDWVFLTNILTSIELPSTFVNWLVTCFTTPLALNGELIGYFPGNKGLRQGDSISAPLFALVMDILSKQLDRAVTQERIKPRSLCIQPLITHLNFADNLLVLFDGSESSLVGILETLDMFKLASGLGINLTKSCLFLDGDNRNGIRSMSSRLNLTHGSLPIRYLGFPLITQKLSASDYQPLIDKVKSRISGWTHRHLLFAGRLQLLQSVINNTINFWASIFMLPSKCLKELERICSAFLWKGVADSARGAKVSWDVVCTAKSAGGLGLKRLADWNRIFGLETNSGSYKWLILLYTNVEAFTSCWSSSSLAFSGMVQGTNSKNGFLDLVNNFESTQNKGHNEKLEYSSS</sequence>
<dbReference type="PROSITE" id="PS50878">
    <property type="entry name" value="RT_POL"/>
    <property type="match status" value="1"/>
</dbReference>
<reference evidence="3" key="2">
    <citation type="submission" date="2025-08" db="UniProtKB">
        <authorList>
            <consortium name="RefSeq"/>
        </authorList>
    </citation>
    <scope>IDENTIFICATION</scope>
    <source>
        <tissue evidence="3">Leaf</tissue>
    </source>
</reference>
<protein>
    <submittedName>
        <fullName evidence="3">Uncharacterized protein LOC104698930</fullName>
    </submittedName>
</protein>
<dbReference type="InterPro" id="IPR000477">
    <property type="entry name" value="RT_dom"/>
</dbReference>
<feature type="domain" description="Reverse transcriptase" evidence="1">
    <location>
        <begin position="98"/>
        <end position="435"/>
    </location>
</feature>
<gene>
    <name evidence="3" type="primary">LOC104698930</name>
</gene>
<evidence type="ECO:0000259" key="1">
    <source>
        <dbReference type="PROSITE" id="PS50878"/>
    </source>
</evidence>
<dbReference type="GeneID" id="104698930"/>
<evidence type="ECO:0000313" key="3">
    <source>
        <dbReference type="RefSeq" id="XP_010412606.1"/>
    </source>
</evidence>
<organism evidence="2 3">
    <name type="scientific">Camelina sativa</name>
    <name type="common">False flax</name>
    <name type="synonym">Myagrum sativum</name>
    <dbReference type="NCBI Taxonomy" id="90675"/>
    <lineage>
        <taxon>Eukaryota</taxon>
        <taxon>Viridiplantae</taxon>
        <taxon>Streptophyta</taxon>
        <taxon>Embryophyta</taxon>
        <taxon>Tracheophyta</taxon>
        <taxon>Spermatophyta</taxon>
        <taxon>Magnoliopsida</taxon>
        <taxon>eudicotyledons</taxon>
        <taxon>Gunneridae</taxon>
        <taxon>Pentapetalae</taxon>
        <taxon>rosids</taxon>
        <taxon>malvids</taxon>
        <taxon>Brassicales</taxon>
        <taxon>Brassicaceae</taxon>
        <taxon>Camelineae</taxon>
        <taxon>Camelina</taxon>
    </lineage>
</organism>